<evidence type="ECO:0000313" key="2">
    <source>
        <dbReference type="Proteomes" id="UP000010953"/>
    </source>
</evidence>
<dbReference type="InParanoid" id="M7Y182"/>
<reference evidence="1" key="1">
    <citation type="submission" date="2013-01" db="EMBL/GenBank/DDBJ databases">
        <title>Genome assembly of Mariniradius saccharolyticus AK6.</title>
        <authorList>
            <person name="Vaidya B."/>
            <person name="Khatri I."/>
            <person name="Tanuku N.R.S."/>
            <person name="Subramanian S."/>
            <person name="Pinnaka A."/>
        </authorList>
    </citation>
    <scope>NUCLEOTIDE SEQUENCE [LARGE SCALE GENOMIC DNA]</scope>
    <source>
        <strain evidence="1">AK6</strain>
    </source>
</reference>
<name>M7Y182_9BACT</name>
<accession>M7Y182</accession>
<proteinExistence type="predicted"/>
<dbReference type="AlphaFoldDB" id="M7Y182"/>
<organism evidence="1 2">
    <name type="scientific">Mariniradius saccharolyticus AK6</name>
    <dbReference type="NCBI Taxonomy" id="1239962"/>
    <lineage>
        <taxon>Bacteria</taxon>
        <taxon>Pseudomonadati</taxon>
        <taxon>Bacteroidota</taxon>
        <taxon>Cytophagia</taxon>
        <taxon>Cytophagales</taxon>
        <taxon>Cyclobacteriaceae</taxon>
        <taxon>Mariniradius</taxon>
    </lineage>
</organism>
<keyword evidence="2" id="KW-1185">Reference proteome</keyword>
<protein>
    <submittedName>
        <fullName evidence="1">Uncharacterized protein</fullName>
    </submittedName>
</protein>
<dbReference type="EMBL" id="AMZY02000006">
    <property type="protein sequence ID" value="EMS34487.1"/>
    <property type="molecule type" value="Genomic_DNA"/>
</dbReference>
<dbReference type="STRING" id="1239962.C943_03706"/>
<evidence type="ECO:0000313" key="1">
    <source>
        <dbReference type="EMBL" id="EMS34487.1"/>
    </source>
</evidence>
<dbReference type="Proteomes" id="UP000010953">
    <property type="component" value="Unassembled WGS sequence"/>
</dbReference>
<gene>
    <name evidence="1" type="ORF">C943_03706</name>
</gene>
<comment type="caution">
    <text evidence="1">The sequence shown here is derived from an EMBL/GenBank/DDBJ whole genome shotgun (WGS) entry which is preliminary data.</text>
</comment>
<sequence length="37" mass="4352">MQAGKHFRHIYLAGELVKKQIQKKTAEKTTMHSLRSR</sequence>